<name>A0ACB8BMH1_9AGAM</name>
<evidence type="ECO:0000313" key="1">
    <source>
        <dbReference type="EMBL" id="KAH7926814.1"/>
    </source>
</evidence>
<dbReference type="Proteomes" id="UP000790709">
    <property type="component" value="Unassembled WGS sequence"/>
</dbReference>
<evidence type="ECO:0000313" key="2">
    <source>
        <dbReference type="Proteomes" id="UP000790709"/>
    </source>
</evidence>
<comment type="caution">
    <text evidence="1">The sequence shown here is derived from an EMBL/GenBank/DDBJ whole genome shotgun (WGS) entry which is preliminary data.</text>
</comment>
<accession>A0ACB8BMH1</accession>
<protein>
    <submittedName>
        <fullName evidence="1">Kinase-like protein</fullName>
    </submittedName>
</protein>
<keyword evidence="2" id="KW-1185">Reference proteome</keyword>
<dbReference type="EMBL" id="MU266376">
    <property type="protein sequence ID" value="KAH7926814.1"/>
    <property type="molecule type" value="Genomic_DNA"/>
</dbReference>
<gene>
    <name evidence="1" type="ORF">BV22DRAFT_1194032</name>
</gene>
<sequence>MNTELDLVRDLPIANGNTVSIIAHGPFSLVACAQTQSTHPAHPRCLAIKTSTTAKAAAKEPHDIVKEARLLASAAHPNIVAVLGQKLDPGGQSLSFWMPYVPYTLSALLSSNTFSPHPLISLLPPPTPSPRERTFALLAKSLIFQTLAAVAYLHDTAHIAHRDIKPANVLLTATGRVQLIDFGISWKGDEPPEARERDLWPEPPERMYFEVSTGPYRAPELLFGPRTYDAFAIDLWSLGATFAEFFTPLRLSNDDDDGIEEDDEDEDDAPPAPFIIPRALRPSDPSAHWARAPLFDAHRGEIGLAWSIFKTRGSPTEDTWPYESPWLSPGVLFPSVLASHFPPVSHPISFFPSPIFTPPKPNPSSQALITTIIATQSFLTLPDATKVSFIDAPGIDLRRLLPNLPPSSLIAPALPSSLTAPALPSALPTTPPTHPTSAPTLDTNTTPDTPTPLDLIDRLLAYEPTRRLRAASALRHAWFAAAPGVLLPVDYPPDALPPLDLDAQGHPPRDAPAPPTITHWEDKSLGDLLRAHLPSRLHDDE</sequence>
<organism evidence="1 2">
    <name type="scientific">Leucogyrophana mollusca</name>
    <dbReference type="NCBI Taxonomy" id="85980"/>
    <lineage>
        <taxon>Eukaryota</taxon>
        <taxon>Fungi</taxon>
        <taxon>Dikarya</taxon>
        <taxon>Basidiomycota</taxon>
        <taxon>Agaricomycotina</taxon>
        <taxon>Agaricomycetes</taxon>
        <taxon>Agaricomycetidae</taxon>
        <taxon>Boletales</taxon>
        <taxon>Boletales incertae sedis</taxon>
        <taxon>Leucogyrophana</taxon>
    </lineage>
</organism>
<reference evidence="1" key="1">
    <citation type="journal article" date="2021" name="New Phytol.">
        <title>Evolutionary innovations through gain and loss of genes in the ectomycorrhizal Boletales.</title>
        <authorList>
            <person name="Wu G."/>
            <person name="Miyauchi S."/>
            <person name="Morin E."/>
            <person name="Kuo A."/>
            <person name="Drula E."/>
            <person name="Varga T."/>
            <person name="Kohler A."/>
            <person name="Feng B."/>
            <person name="Cao Y."/>
            <person name="Lipzen A."/>
            <person name="Daum C."/>
            <person name="Hundley H."/>
            <person name="Pangilinan J."/>
            <person name="Johnson J."/>
            <person name="Barry K."/>
            <person name="LaButti K."/>
            <person name="Ng V."/>
            <person name="Ahrendt S."/>
            <person name="Min B."/>
            <person name="Choi I.G."/>
            <person name="Park H."/>
            <person name="Plett J.M."/>
            <person name="Magnuson J."/>
            <person name="Spatafora J.W."/>
            <person name="Nagy L.G."/>
            <person name="Henrissat B."/>
            <person name="Grigoriev I.V."/>
            <person name="Yang Z.L."/>
            <person name="Xu J."/>
            <person name="Martin F.M."/>
        </authorList>
    </citation>
    <scope>NUCLEOTIDE SEQUENCE</scope>
    <source>
        <strain evidence="1">KUC20120723A-06</strain>
    </source>
</reference>
<proteinExistence type="predicted"/>